<dbReference type="SUPFAM" id="SSF47413">
    <property type="entry name" value="lambda repressor-like DNA-binding domains"/>
    <property type="match status" value="1"/>
</dbReference>
<dbReference type="GO" id="GO:0006094">
    <property type="term" value="P:gluconeogenesis"/>
    <property type="evidence" value="ECO:0007669"/>
    <property type="project" value="InterPro"/>
</dbReference>
<dbReference type="GO" id="GO:0003677">
    <property type="term" value="F:DNA binding"/>
    <property type="evidence" value="ECO:0007669"/>
    <property type="project" value="InterPro"/>
</dbReference>
<dbReference type="PROSITE" id="PS50932">
    <property type="entry name" value="HTH_LACI_2"/>
    <property type="match status" value="1"/>
</dbReference>
<sequence length="499" mass="53627">MLLETGKEVGKMERELALEIVRVTELAALASAPWMGRGDKNSADEAATLAMRAMFDSVSIRGTVVIGEGEMDEAPMLYIGEEVGNAEGPEVDVAVDPLEGTEIVAKGLNNALSVIAVAGKGNLLHAPDMYMEKLAVGPALVGKVSIEDPVEVTLEKAAEALNKNISDLTVMILDRVRHESTIKTLRKVGVRIKFLSDGDVAGAMAPAFPEAGIDLYVGSGGAPEGVLAAAALSCLGGEIQGRLMPANADEFQRCLQMGIDNPYKVLTMQDMIGTEDVIFAATGVTPGEILGGVRYLADDRAETDSIVMRAKTKTIRFIRSQHFLPNKEVLHKVRQLQSTPEPSDRIQSHVTILEQAEFSQSSVGNGNMKEVRSMASRKEVADLAGVSEATVSRVLNGVGPIKEETRRKVLEASDQLGYVPSALARSFARSKSGNLGVVLPYVPKAHLFSAYFFSEMLSGIGSKARDSGMDLLVMFRTPGEVMNYTDLFRRQKVDACIIL</sequence>
<keyword evidence="2" id="KW-0378">Hydrolase</keyword>
<dbReference type="SUPFAM" id="SSF56655">
    <property type="entry name" value="Carbohydrate phosphatase"/>
    <property type="match status" value="1"/>
</dbReference>
<evidence type="ECO:0000313" key="7">
    <source>
        <dbReference type="Proteomes" id="UP000702964"/>
    </source>
</evidence>
<dbReference type="EMBL" id="AOFI03000001">
    <property type="protein sequence ID" value="KAF4326190.1"/>
    <property type="molecule type" value="Genomic_DNA"/>
</dbReference>
<keyword evidence="3" id="KW-0464">Manganese</keyword>
<dbReference type="InterPro" id="IPR004464">
    <property type="entry name" value="FBPase_class-2/SBPase"/>
</dbReference>
<dbReference type="PANTHER" id="PTHR30447:SF0">
    <property type="entry name" value="FRUCTOSE-1,6-BISPHOSPHATASE 1 CLASS 2-RELATED"/>
    <property type="match status" value="1"/>
</dbReference>
<dbReference type="SMART" id="SM00354">
    <property type="entry name" value="HTH_LACI"/>
    <property type="match status" value="1"/>
</dbReference>
<evidence type="ECO:0000259" key="5">
    <source>
        <dbReference type="PROSITE" id="PS50932"/>
    </source>
</evidence>
<keyword evidence="1" id="KW-0479">Metal-binding</keyword>
<keyword evidence="4" id="KW-0119">Carbohydrate metabolism</keyword>
<name>A0A8J4SXJ3_9STRA</name>
<dbReference type="InterPro" id="IPR000843">
    <property type="entry name" value="HTH_LacI"/>
</dbReference>
<dbReference type="Gene3D" id="3.30.540.10">
    <property type="entry name" value="Fructose-1,6-Bisphosphatase, subunit A, domain 1"/>
    <property type="match status" value="1"/>
</dbReference>
<accession>A0A8J4SXJ3</accession>
<dbReference type="GO" id="GO:0006355">
    <property type="term" value="P:regulation of DNA-templated transcription"/>
    <property type="evidence" value="ECO:0007669"/>
    <property type="project" value="InterPro"/>
</dbReference>
<feature type="domain" description="HTH lacI-type" evidence="5">
    <location>
        <begin position="375"/>
        <end position="429"/>
    </location>
</feature>
<dbReference type="GO" id="GO:0030388">
    <property type="term" value="P:fructose 1,6-bisphosphate metabolic process"/>
    <property type="evidence" value="ECO:0007669"/>
    <property type="project" value="TreeGrafter"/>
</dbReference>
<evidence type="ECO:0000256" key="4">
    <source>
        <dbReference type="ARBA" id="ARBA00023277"/>
    </source>
</evidence>
<dbReference type="Pfam" id="PF00356">
    <property type="entry name" value="LacI"/>
    <property type="match status" value="1"/>
</dbReference>
<evidence type="ECO:0000256" key="2">
    <source>
        <dbReference type="ARBA" id="ARBA00022801"/>
    </source>
</evidence>
<evidence type="ECO:0000313" key="6">
    <source>
        <dbReference type="EMBL" id="KAF4326190.1"/>
    </source>
</evidence>
<dbReference type="NCBIfam" id="TIGR00330">
    <property type="entry name" value="glpX"/>
    <property type="match status" value="1"/>
</dbReference>
<proteinExistence type="predicted"/>
<dbReference type="CDD" id="cd01516">
    <property type="entry name" value="FBPase_glpX"/>
    <property type="match status" value="1"/>
</dbReference>
<dbReference type="Proteomes" id="UP000702964">
    <property type="component" value="Unassembled WGS sequence"/>
</dbReference>
<protein>
    <recommendedName>
        <fullName evidence="5">HTH lacI-type domain-containing protein</fullName>
    </recommendedName>
</protein>
<dbReference type="PANTHER" id="PTHR30447">
    <property type="entry name" value="FRUCTOSE-1,6-BISPHOSPHATASE CLASS 2"/>
    <property type="match status" value="1"/>
</dbReference>
<dbReference type="Gene3D" id="1.10.260.40">
    <property type="entry name" value="lambda repressor-like DNA-binding domains"/>
    <property type="match status" value="1"/>
</dbReference>
<feature type="non-terminal residue" evidence="6">
    <location>
        <position position="1"/>
    </location>
</feature>
<dbReference type="GO" id="GO:0046872">
    <property type="term" value="F:metal ion binding"/>
    <property type="evidence" value="ECO:0007669"/>
    <property type="project" value="UniProtKB-KW"/>
</dbReference>
<evidence type="ECO:0000256" key="3">
    <source>
        <dbReference type="ARBA" id="ARBA00023211"/>
    </source>
</evidence>
<dbReference type="Pfam" id="PF03320">
    <property type="entry name" value="FBPase_glpX"/>
    <property type="match status" value="1"/>
</dbReference>
<dbReference type="AlphaFoldDB" id="A0A8J4SXJ3"/>
<organism evidence="6 7">
    <name type="scientific">Phytophthora kernoviae 00238/432</name>
    <dbReference type="NCBI Taxonomy" id="1284355"/>
    <lineage>
        <taxon>Eukaryota</taxon>
        <taxon>Sar</taxon>
        <taxon>Stramenopiles</taxon>
        <taxon>Oomycota</taxon>
        <taxon>Peronosporomycetes</taxon>
        <taxon>Peronosporales</taxon>
        <taxon>Peronosporaceae</taxon>
        <taxon>Phytophthora</taxon>
    </lineage>
</organism>
<dbReference type="FunFam" id="3.40.190.90:FF:000001">
    <property type="entry name" value="Fructose-1,6-bisphosphatase"/>
    <property type="match status" value="1"/>
</dbReference>
<dbReference type="GO" id="GO:0006071">
    <property type="term" value="P:glycerol metabolic process"/>
    <property type="evidence" value="ECO:0007669"/>
    <property type="project" value="InterPro"/>
</dbReference>
<reference evidence="6" key="2">
    <citation type="submission" date="2020-02" db="EMBL/GenBank/DDBJ databases">
        <authorList>
            <person name="Studholme D.J."/>
        </authorList>
    </citation>
    <scope>NUCLEOTIDE SEQUENCE</scope>
    <source>
        <strain evidence="6">00238/432</strain>
    </source>
</reference>
<dbReference type="CDD" id="cd01392">
    <property type="entry name" value="HTH_LacI"/>
    <property type="match status" value="1"/>
</dbReference>
<evidence type="ECO:0000256" key="1">
    <source>
        <dbReference type="ARBA" id="ARBA00022723"/>
    </source>
</evidence>
<dbReference type="InterPro" id="IPR010982">
    <property type="entry name" value="Lambda_DNA-bd_dom_sf"/>
</dbReference>
<gene>
    <name evidence="6" type="ORF">G195_000241</name>
</gene>
<dbReference type="Gene3D" id="3.40.50.2300">
    <property type="match status" value="1"/>
</dbReference>
<dbReference type="GO" id="GO:0005829">
    <property type="term" value="C:cytosol"/>
    <property type="evidence" value="ECO:0007669"/>
    <property type="project" value="TreeGrafter"/>
</dbReference>
<dbReference type="Gene3D" id="3.40.190.90">
    <property type="match status" value="1"/>
</dbReference>
<dbReference type="GO" id="GO:0042132">
    <property type="term" value="F:fructose 1,6-bisphosphate 1-phosphatase activity"/>
    <property type="evidence" value="ECO:0007669"/>
    <property type="project" value="InterPro"/>
</dbReference>
<reference evidence="6" key="1">
    <citation type="journal article" date="2015" name="Genom Data">
        <title>Draft genome sequences of Phytophthora kernoviae and Phytophthora ramorum lineage EU2 from Scotland.</title>
        <authorList>
            <person name="Sambles C."/>
            <person name="Schlenzig A."/>
            <person name="O'Neill P."/>
            <person name="Grant M."/>
            <person name="Studholme D.J."/>
        </authorList>
    </citation>
    <scope>NUCLEOTIDE SEQUENCE</scope>
    <source>
        <strain evidence="6">00238/432</strain>
    </source>
</reference>
<comment type="caution">
    <text evidence="6">The sequence shown here is derived from an EMBL/GenBank/DDBJ whole genome shotgun (WGS) entry which is preliminary data.</text>
</comment>